<evidence type="ECO:0000256" key="3">
    <source>
        <dbReference type="ARBA" id="ARBA00023125"/>
    </source>
</evidence>
<keyword evidence="4" id="KW-0804">Transcription</keyword>
<evidence type="ECO:0000256" key="1">
    <source>
        <dbReference type="ARBA" id="ARBA00009437"/>
    </source>
</evidence>
<sequence>MELRQLRYFVAVARERNFTRAAETLNIAQPPLSRQVRQLEHEVGVPLIEPGSRPLRLTEAGRLLYDQAVQILERIEQMSEMARRLAATGRARVGIGFVASTLYGYLPEVIRRYKAARPAVEVTLHEMTSLEQIIALKDRRIDVGFGRIPHGDPQVTRVLMRKEPLLAAVSVSDPLADRQGPLVLRDLADRPLVVYPKAPRPSYADQVLALFRARDLRPPFVYEVKELQTALGLVAADAAVAVVPASVARLRRDNVLYLPLDEPDALSPIIMSTRHDDTSPEIALILKLIKRMYRDEKIPFGR</sequence>
<dbReference type="EMBL" id="JACHFM010000001">
    <property type="protein sequence ID" value="MBB5220527.1"/>
    <property type="molecule type" value="Genomic_DNA"/>
</dbReference>
<dbReference type="SUPFAM" id="SSF53850">
    <property type="entry name" value="Periplasmic binding protein-like II"/>
    <property type="match status" value="1"/>
</dbReference>
<evidence type="ECO:0000313" key="6">
    <source>
        <dbReference type="EMBL" id="MBB5220527.1"/>
    </source>
</evidence>
<dbReference type="PRINTS" id="PR00039">
    <property type="entry name" value="HTHLYSR"/>
</dbReference>
<comment type="caution">
    <text evidence="6">The sequence shown here is derived from an EMBL/GenBank/DDBJ whole genome shotgun (WGS) entry which is preliminary data.</text>
</comment>
<protein>
    <submittedName>
        <fullName evidence="6">DNA-binding transcriptional LysR family regulator</fullName>
    </submittedName>
</protein>
<evidence type="ECO:0000259" key="5">
    <source>
        <dbReference type="PROSITE" id="PS50931"/>
    </source>
</evidence>
<dbReference type="RefSeq" id="WP_184146684.1">
    <property type="nucleotide sequence ID" value="NZ_JACHFM010000001.1"/>
</dbReference>
<dbReference type="GO" id="GO:0003700">
    <property type="term" value="F:DNA-binding transcription factor activity"/>
    <property type="evidence" value="ECO:0007669"/>
    <property type="project" value="InterPro"/>
</dbReference>
<proteinExistence type="inferred from homology"/>
<evidence type="ECO:0000256" key="2">
    <source>
        <dbReference type="ARBA" id="ARBA00023015"/>
    </source>
</evidence>
<dbReference type="InterPro" id="IPR005119">
    <property type="entry name" value="LysR_subst-bd"/>
</dbReference>
<dbReference type="Gene3D" id="3.40.190.10">
    <property type="entry name" value="Periplasmic binding protein-like II"/>
    <property type="match status" value="2"/>
</dbReference>
<reference evidence="6 7" key="1">
    <citation type="submission" date="2020-08" db="EMBL/GenBank/DDBJ databases">
        <title>Genomic Encyclopedia of Type Strains, Phase IV (KMG-IV): sequencing the most valuable type-strain genomes for metagenomic binning, comparative biology and taxonomic classification.</title>
        <authorList>
            <person name="Goeker M."/>
        </authorList>
    </citation>
    <scope>NUCLEOTIDE SEQUENCE [LARGE SCALE GENOMIC DNA]</scope>
    <source>
        <strain evidence="6 7">DSM 101730</strain>
    </source>
</reference>
<dbReference type="Gene3D" id="1.10.10.10">
    <property type="entry name" value="Winged helix-like DNA-binding domain superfamily/Winged helix DNA-binding domain"/>
    <property type="match status" value="1"/>
</dbReference>
<gene>
    <name evidence="6" type="ORF">HNP73_000448</name>
</gene>
<keyword evidence="7" id="KW-1185">Reference proteome</keyword>
<comment type="similarity">
    <text evidence="1">Belongs to the LysR transcriptional regulatory family.</text>
</comment>
<dbReference type="Pfam" id="PF00126">
    <property type="entry name" value="HTH_1"/>
    <property type="match status" value="1"/>
</dbReference>
<dbReference type="InterPro" id="IPR036390">
    <property type="entry name" value="WH_DNA-bd_sf"/>
</dbReference>
<dbReference type="InterPro" id="IPR000847">
    <property type="entry name" value="LysR_HTH_N"/>
</dbReference>
<dbReference type="FunFam" id="1.10.10.10:FF:000001">
    <property type="entry name" value="LysR family transcriptional regulator"/>
    <property type="match status" value="1"/>
</dbReference>
<dbReference type="AlphaFoldDB" id="A0A840SFA7"/>
<organism evidence="6 7">
    <name type="scientific">Amaricoccus macauensis</name>
    <dbReference type="NCBI Taxonomy" id="57001"/>
    <lineage>
        <taxon>Bacteria</taxon>
        <taxon>Pseudomonadati</taxon>
        <taxon>Pseudomonadota</taxon>
        <taxon>Alphaproteobacteria</taxon>
        <taxon>Rhodobacterales</taxon>
        <taxon>Paracoccaceae</taxon>
        <taxon>Amaricoccus</taxon>
    </lineage>
</organism>
<dbReference type="PROSITE" id="PS50931">
    <property type="entry name" value="HTH_LYSR"/>
    <property type="match status" value="1"/>
</dbReference>
<dbReference type="SUPFAM" id="SSF46785">
    <property type="entry name" value="Winged helix' DNA-binding domain"/>
    <property type="match status" value="1"/>
</dbReference>
<accession>A0A840SFA7</accession>
<dbReference type="GO" id="GO:0003677">
    <property type="term" value="F:DNA binding"/>
    <property type="evidence" value="ECO:0007669"/>
    <property type="project" value="UniProtKB-KW"/>
</dbReference>
<dbReference type="Proteomes" id="UP000549457">
    <property type="component" value="Unassembled WGS sequence"/>
</dbReference>
<keyword evidence="3 6" id="KW-0238">DNA-binding</keyword>
<keyword evidence="2" id="KW-0805">Transcription regulation</keyword>
<dbReference type="InterPro" id="IPR036388">
    <property type="entry name" value="WH-like_DNA-bd_sf"/>
</dbReference>
<dbReference type="PANTHER" id="PTHR30346:SF17">
    <property type="entry name" value="LYSR FAMILY TRANSCRIPTIONAL REGULATOR"/>
    <property type="match status" value="1"/>
</dbReference>
<evidence type="ECO:0000313" key="7">
    <source>
        <dbReference type="Proteomes" id="UP000549457"/>
    </source>
</evidence>
<dbReference type="GO" id="GO:0032993">
    <property type="term" value="C:protein-DNA complex"/>
    <property type="evidence" value="ECO:0007669"/>
    <property type="project" value="TreeGrafter"/>
</dbReference>
<dbReference type="PANTHER" id="PTHR30346">
    <property type="entry name" value="TRANSCRIPTIONAL DUAL REGULATOR HCAR-RELATED"/>
    <property type="match status" value="1"/>
</dbReference>
<dbReference type="Pfam" id="PF03466">
    <property type="entry name" value="LysR_substrate"/>
    <property type="match status" value="1"/>
</dbReference>
<feature type="domain" description="HTH lysR-type" evidence="5">
    <location>
        <begin position="1"/>
        <end position="58"/>
    </location>
</feature>
<evidence type="ECO:0000256" key="4">
    <source>
        <dbReference type="ARBA" id="ARBA00023163"/>
    </source>
</evidence>
<name>A0A840SFA7_9RHOB</name>